<accession>A0A5M3N2I3</accession>
<dbReference type="Gene3D" id="3.30.40.10">
    <property type="entry name" value="Zinc/RING finger domain, C3HC4 (zinc finger)"/>
    <property type="match status" value="1"/>
</dbReference>
<dbReference type="InterPro" id="IPR013083">
    <property type="entry name" value="Znf_RING/FYVE/PHD"/>
</dbReference>
<dbReference type="InterPro" id="IPR011011">
    <property type="entry name" value="Znf_FYVE_PHD"/>
</dbReference>
<dbReference type="RefSeq" id="XP_007765038.1">
    <property type="nucleotide sequence ID" value="XM_007766848.1"/>
</dbReference>
<gene>
    <name evidence="1" type="ORF">CONPUDRAFT_135279</name>
</gene>
<dbReference type="OrthoDB" id="3241874at2759"/>
<evidence type="ECO:0008006" key="3">
    <source>
        <dbReference type="Google" id="ProtNLM"/>
    </source>
</evidence>
<dbReference type="AlphaFoldDB" id="A0A5M3N2I3"/>
<organism evidence="1 2">
    <name type="scientific">Coniophora puteana (strain RWD-64-598)</name>
    <name type="common">Brown rot fungus</name>
    <dbReference type="NCBI Taxonomy" id="741705"/>
    <lineage>
        <taxon>Eukaryota</taxon>
        <taxon>Fungi</taxon>
        <taxon>Dikarya</taxon>
        <taxon>Basidiomycota</taxon>
        <taxon>Agaricomycotina</taxon>
        <taxon>Agaricomycetes</taxon>
        <taxon>Agaricomycetidae</taxon>
        <taxon>Boletales</taxon>
        <taxon>Coniophorineae</taxon>
        <taxon>Coniophoraceae</taxon>
        <taxon>Coniophora</taxon>
    </lineage>
</organism>
<protein>
    <recommendedName>
        <fullName evidence="3">Zinc finger PHD-type domain-containing protein</fullName>
    </recommendedName>
</protein>
<dbReference type="GeneID" id="19200735"/>
<proteinExistence type="predicted"/>
<keyword evidence="2" id="KW-1185">Reference proteome</keyword>
<sequence>MIEHVGVHILLDDGLDCTVELCGFCMQPAAKSGCVFYLRPTKGSAAATFQVDLTRSSCPNLIYFSYHSAATTSDSTPCSNVPIACPICSPTNKLAIRNPAVWRYLMVAHLRIHHASSQLLPPLVEKFEVPQEEITKMETFVWQKRFIKSRKSRKAYQTLTIAVSDAHRTSQLALNASEDDHEGLALADEQGPSDGVHPDSVNVVDGAVNDHDSNVVSDVEDEPAVHEDSLDAPESVENDVVTRAGWKSRKRDLNAMLRVCDCDKVVTPKEISDGVAIRCKYNRCKTGWFHLTCMYLDHVVSDWRCQSHERPIKKAKRGGKK</sequence>
<name>A0A5M3N2I3_CONPW</name>
<evidence type="ECO:0000313" key="1">
    <source>
        <dbReference type="EMBL" id="EIW85600.1"/>
    </source>
</evidence>
<evidence type="ECO:0000313" key="2">
    <source>
        <dbReference type="Proteomes" id="UP000053558"/>
    </source>
</evidence>
<comment type="caution">
    <text evidence="1">The sequence shown here is derived from an EMBL/GenBank/DDBJ whole genome shotgun (WGS) entry which is preliminary data.</text>
</comment>
<reference evidence="2" key="1">
    <citation type="journal article" date="2012" name="Science">
        <title>The Paleozoic origin of enzymatic lignin decomposition reconstructed from 31 fungal genomes.</title>
        <authorList>
            <person name="Floudas D."/>
            <person name="Binder M."/>
            <person name="Riley R."/>
            <person name="Barry K."/>
            <person name="Blanchette R.A."/>
            <person name="Henrissat B."/>
            <person name="Martinez A.T."/>
            <person name="Otillar R."/>
            <person name="Spatafora J.W."/>
            <person name="Yadav J.S."/>
            <person name="Aerts A."/>
            <person name="Benoit I."/>
            <person name="Boyd A."/>
            <person name="Carlson A."/>
            <person name="Copeland A."/>
            <person name="Coutinho P.M."/>
            <person name="de Vries R.P."/>
            <person name="Ferreira P."/>
            <person name="Findley K."/>
            <person name="Foster B."/>
            <person name="Gaskell J."/>
            <person name="Glotzer D."/>
            <person name="Gorecki P."/>
            <person name="Heitman J."/>
            <person name="Hesse C."/>
            <person name="Hori C."/>
            <person name="Igarashi K."/>
            <person name="Jurgens J.A."/>
            <person name="Kallen N."/>
            <person name="Kersten P."/>
            <person name="Kohler A."/>
            <person name="Kuees U."/>
            <person name="Kumar T.K.A."/>
            <person name="Kuo A."/>
            <person name="LaButti K."/>
            <person name="Larrondo L.F."/>
            <person name="Lindquist E."/>
            <person name="Ling A."/>
            <person name="Lombard V."/>
            <person name="Lucas S."/>
            <person name="Lundell T."/>
            <person name="Martin R."/>
            <person name="McLaughlin D.J."/>
            <person name="Morgenstern I."/>
            <person name="Morin E."/>
            <person name="Murat C."/>
            <person name="Nagy L.G."/>
            <person name="Nolan M."/>
            <person name="Ohm R.A."/>
            <person name="Patyshakuliyeva A."/>
            <person name="Rokas A."/>
            <person name="Ruiz-Duenas F.J."/>
            <person name="Sabat G."/>
            <person name="Salamov A."/>
            <person name="Samejima M."/>
            <person name="Schmutz J."/>
            <person name="Slot J.C."/>
            <person name="St John F."/>
            <person name="Stenlid J."/>
            <person name="Sun H."/>
            <person name="Sun S."/>
            <person name="Syed K."/>
            <person name="Tsang A."/>
            <person name="Wiebenga A."/>
            <person name="Young D."/>
            <person name="Pisabarro A."/>
            <person name="Eastwood D.C."/>
            <person name="Martin F."/>
            <person name="Cullen D."/>
            <person name="Grigoriev I.V."/>
            <person name="Hibbett D.S."/>
        </authorList>
    </citation>
    <scope>NUCLEOTIDE SEQUENCE [LARGE SCALE GENOMIC DNA]</scope>
    <source>
        <strain evidence="2">RWD-64-598 SS2</strain>
    </source>
</reference>
<dbReference type="SUPFAM" id="SSF57903">
    <property type="entry name" value="FYVE/PHD zinc finger"/>
    <property type="match status" value="1"/>
</dbReference>
<dbReference type="KEGG" id="cput:CONPUDRAFT_135279"/>
<dbReference type="Proteomes" id="UP000053558">
    <property type="component" value="Unassembled WGS sequence"/>
</dbReference>
<dbReference type="EMBL" id="JH711574">
    <property type="protein sequence ID" value="EIW85600.1"/>
    <property type="molecule type" value="Genomic_DNA"/>
</dbReference>